<dbReference type="RefSeq" id="WP_204475899.1">
    <property type="nucleotide sequence ID" value="NZ_JACJJW010000020.1"/>
</dbReference>
<accession>A0ABS2EW05</accession>
<dbReference type="InterPro" id="IPR032331">
    <property type="entry name" value="DUF4856"/>
</dbReference>
<gene>
    <name evidence="1" type="ORF">H6A31_08550</name>
</gene>
<dbReference type="PROSITE" id="PS51257">
    <property type="entry name" value="PROKAR_LIPOPROTEIN"/>
    <property type="match status" value="1"/>
</dbReference>
<protein>
    <submittedName>
        <fullName evidence="1">DUF4856 domain-containing protein</fullName>
    </submittedName>
</protein>
<organism evidence="1 2">
    <name type="scientific">Bacteroides mediterraneensis</name>
    <dbReference type="NCBI Taxonomy" id="1841856"/>
    <lineage>
        <taxon>Bacteria</taxon>
        <taxon>Pseudomonadati</taxon>
        <taxon>Bacteroidota</taxon>
        <taxon>Bacteroidia</taxon>
        <taxon>Bacteroidales</taxon>
        <taxon>Bacteroidaceae</taxon>
        <taxon>Bacteroides</taxon>
    </lineage>
</organism>
<dbReference type="Proteomes" id="UP000703295">
    <property type="component" value="Unassembled WGS sequence"/>
</dbReference>
<name>A0ABS2EW05_9BACE</name>
<dbReference type="Pfam" id="PF16148">
    <property type="entry name" value="DUF4856"/>
    <property type="match status" value="1"/>
</dbReference>
<keyword evidence="2" id="KW-1185">Reference proteome</keyword>
<evidence type="ECO:0000313" key="2">
    <source>
        <dbReference type="Proteomes" id="UP000703295"/>
    </source>
</evidence>
<evidence type="ECO:0000313" key="1">
    <source>
        <dbReference type="EMBL" id="MBM6758724.1"/>
    </source>
</evidence>
<proteinExistence type="predicted"/>
<comment type="caution">
    <text evidence="1">The sequence shown here is derived from an EMBL/GenBank/DDBJ whole genome shotgun (WGS) entry which is preliminary data.</text>
</comment>
<dbReference type="EMBL" id="JACJJW010000020">
    <property type="protein sequence ID" value="MBM6758724.1"/>
    <property type="molecule type" value="Genomic_DNA"/>
</dbReference>
<reference evidence="1 2" key="1">
    <citation type="journal article" date="2021" name="Sci. Rep.">
        <title>The distribution of antibiotic resistance genes in chicken gut microbiota commensals.</title>
        <authorList>
            <person name="Juricova H."/>
            <person name="Matiasovicova J."/>
            <person name="Kubasova T."/>
            <person name="Cejkova D."/>
            <person name="Rychlik I."/>
        </authorList>
    </citation>
    <scope>NUCLEOTIDE SEQUENCE [LARGE SCALE GENOMIC DNA]</scope>
    <source>
        <strain evidence="1 2">An801</strain>
    </source>
</reference>
<sequence length="375" mass="41755">MKKITLWMMYLGSAACLLSGCAKKELERMTDSTEEKKEELLMEYKFTQNGISTVDIGESREMILAFRHFNNAINSKTQSNFSKQLENYRKVIASALSPTNEALRKPVADRISGLADQLCALVNSEAVSRKAQLGVSGTVAVSNEESRMLDEKGVELGQVIQKALMGALTLDKVDYFLEKALKADNASLVAGKNYTEMAHCWDIAYGYLGTLDVDPNRLAPLFLANYIEKEAVGMQGLSGINTSVYQAFYKGRKAIGDHNLEEVRKQVAFLRGQMAQLFSLRTVYYLRESQTFLERTVSVPSEGYFHSMGEALGFILALPFVKDEAGKSRITWEQAVALYNGLTQGETGVWEKDRLTGVQEGSISAAIEKVHQYFH</sequence>